<evidence type="ECO:0000256" key="9">
    <source>
        <dbReference type="SAM" id="MobiDB-lite"/>
    </source>
</evidence>
<evidence type="ECO:0000256" key="3">
    <source>
        <dbReference type="ARBA" id="ARBA00022723"/>
    </source>
</evidence>
<evidence type="ECO:0000313" key="10">
    <source>
        <dbReference type="EMBL" id="CAG8578358.1"/>
    </source>
</evidence>
<feature type="binding site" evidence="8">
    <location>
        <position position="37"/>
    </location>
    <ligand>
        <name>Cu cation</name>
        <dbReference type="ChEBI" id="CHEBI:23378"/>
    </ligand>
</feature>
<keyword evidence="6" id="KW-1015">Disulfide bond</keyword>
<dbReference type="OrthoDB" id="1915887at2759"/>
<gene>
    <name evidence="10" type="ORF">AGERDE_LOCUS7994</name>
</gene>
<dbReference type="EMBL" id="CAJVPL010001579">
    <property type="protein sequence ID" value="CAG8578358.1"/>
    <property type="molecule type" value="Genomic_DNA"/>
</dbReference>
<keyword evidence="11" id="KW-1185">Reference proteome</keyword>
<evidence type="ECO:0000256" key="6">
    <source>
        <dbReference type="ARBA" id="ARBA00023157"/>
    </source>
</evidence>
<protein>
    <submittedName>
        <fullName evidence="10">6513_t:CDS:1</fullName>
    </submittedName>
</protein>
<evidence type="ECO:0000256" key="8">
    <source>
        <dbReference type="PIRSR" id="PIRSR607745-1"/>
    </source>
</evidence>
<keyword evidence="5" id="KW-0496">Mitochondrion</keyword>
<evidence type="ECO:0000313" key="11">
    <source>
        <dbReference type="Proteomes" id="UP000789831"/>
    </source>
</evidence>
<comment type="caution">
    <text evidence="10">The sequence shown here is derived from an EMBL/GenBank/DDBJ whole genome shotgun (WGS) entry which is preliminary data.</text>
</comment>
<dbReference type="InterPro" id="IPR009069">
    <property type="entry name" value="Cys_alpha_HP_mot_SF"/>
</dbReference>
<sequence length="76" mass="8537">MTKDNNKPETSLVLSQQKLATNGTANSQPPANLKPCCACPDTKRVRDECIFAKEAPVVTSRNDLYQVMIDFYKQFI</sequence>
<evidence type="ECO:0000256" key="2">
    <source>
        <dbReference type="ARBA" id="ARBA00009241"/>
    </source>
</evidence>
<evidence type="ECO:0000256" key="4">
    <source>
        <dbReference type="ARBA" id="ARBA00023008"/>
    </source>
</evidence>
<dbReference type="InterPro" id="IPR007745">
    <property type="entry name" value="Cyt_c_oxidase_Cu-chaperone"/>
</dbReference>
<dbReference type="SUPFAM" id="SSF47072">
    <property type="entry name" value="Cysteine alpha-hairpin motif"/>
    <property type="match status" value="1"/>
</dbReference>
<keyword evidence="3 8" id="KW-0479">Metal-binding</keyword>
<dbReference type="GO" id="GO:0016531">
    <property type="term" value="F:copper chaperone activity"/>
    <property type="evidence" value="ECO:0007669"/>
    <property type="project" value="InterPro"/>
</dbReference>
<dbReference type="GO" id="GO:0005758">
    <property type="term" value="C:mitochondrial intermembrane space"/>
    <property type="evidence" value="ECO:0007669"/>
    <property type="project" value="UniProtKB-SubCell"/>
</dbReference>
<evidence type="ECO:0000256" key="7">
    <source>
        <dbReference type="ARBA" id="ARBA00023186"/>
    </source>
</evidence>
<dbReference type="AlphaFoldDB" id="A0A9N9G368"/>
<dbReference type="Proteomes" id="UP000789831">
    <property type="component" value="Unassembled WGS sequence"/>
</dbReference>
<accession>A0A9N9G368</accession>
<feature type="region of interest" description="Disordered" evidence="9">
    <location>
        <begin position="1"/>
        <end position="30"/>
    </location>
</feature>
<evidence type="ECO:0000256" key="5">
    <source>
        <dbReference type="ARBA" id="ARBA00023128"/>
    </source>
</evidence>
<name>A0A9N9G368_9GLOM</name>
<keyword evidence="4 8" id="KW-0186">Copper</keyword>
<dbReference type="GO" id="GO:0005507">
    <property type="term" value="F:copper ion binding"/>
    <property type="evidence" value="ECO:0007669"/>
    <property type="project" value="InterPro"/>
</dbReference>
<feature type="compositionally biased region" description="Polar residues" evidence="9">
    <location>
        <begin position="8"/>
        <end position="30"/>
    </location>
</feature>
<evidence type="ECO:0000256" key="1">
    <source>
        <dbReference type="ARBA" id="ARBA00004569"/>
    </source>
</evidence>
<comment type="similarity">
    <text evidence="2">Belongs to the COX17 family.</text>
</comment>
<proteinExistence type="inferred from homology"/>
<organism evidence="10 11">
    <name type="scientific">Ambispora gerdemannii</name>
    <dbReference type="NCBI Taxonomy" id="144530"/>
    <lineage>
        <taxon>Eukaryota</taxon>
        <taxon>Fungi</taxon>
        <taxon>Fungi incertae sedis</taxon>
        <taxon>Mucoromycota</taxon>
        <taxon>Glomeromycotina</taxon>
        <taxon>Glomeromycetes</taxon>
        <taxon>Archaeosporales</taxon>
        <taxon>Ambisporaceae</taxon>
        <taxon>Ambispora</taxon>
    </lineage>
</organism>
<reference evidence="10" key="1">
    <citation type="submission" date="2021-06" db="EMBL/GenBank/DDBJ databases">
        <authorList>
            <person name="Kallberg Y."/>
            <person name="Tangrot J."/>
            <person name="Rosling A."/>
        </authorList>
    </citation>
    <scope>NUCLEOTIDE SEQUENCE</scope>
    <source>
        <strain evidence="10">MT106</strain>
    </source>
</reference>
<comment type="subcellular location">
    <subcellularLocation>
        <location evidence="1">Mitochondrion intermembrane space</location>
    </subcellularLocation>
</comment>
<feature type="binding site" evidence="8">
    <location>
        <position position="36"/>
    </location>
    <ligand>
        <name>Cu cation</name>
        <dbReference type="ChEBI" id="CHEBI:23378"/>
    </ligand>
</feature>
<dbReference type="Pfam" id="PF05051">
    <property type="entry name" value="COX17"/>
    <property type="match status" value="1"/>
</dbReference>
<dbReference type="Gene3D" id="1.10.287.1130">
    <property type="entry name" value="CytochromE C oxidase copper chaperone"/>
    <property type="match status" value="1"/>
</dbReference>
<keyword evidence="7" id="KW-0143">Chaperone</keyword>